<evidence type="ECO:0000256" key="3">
    <source>
        <dbReference type="ARBA" id="ARBA00022596"/>
    </source>
</evidence>
<feature type="binding site" evidence="11">
    <location>
        <position position="423"/>
    </location>
    <ligand>
        <name>Ni(2+)</name>
        <dbReference type="ChEBI" id="CHEBI:49786"/>
        <note>for nickel-dependent acireductone dioxygenase activity</note>
    </ligand>
</feature>
<keyword evidence="3 11" id="KW-0533">Nickel</keyword>
<feature type="binding site" evidence="11">
    <location>
        <position position="417"/>
    </location>
    <ligand>
        <name>Fe(2+)</name>
        <dbReference type="ChEBI" id="CHEBI:29033"/>
        <note>for iron-dependent acireductone dioxygenase activity</note>
    </ligand>
</feature>
<gene>
    <name evidence="11" type="primary">ADI1</name>
    <name evidence="13" type="ORF">LENED_001775</name>
</gene>
<keyword evidence="14" id="KW-1185">Reference proteome</keyword>
<keyword evidence="7 11" id="KW-0560">Oxidoreductase</keyword>
<keyword evidence="4 11" id="KW-0028">Amino-acid biosynthesis</keyword>
<evidence type="ECO:0000256" key="8">
    <source>
        <dbReference type="ARBA" id="ARBA00023004"/>
    </source>
</evidence>
<dbReference type="EC" id="1.13.11.53" evidence="11"/>
<dbReference type="InterPro" id="IPR011051">
    <property type="entry name" value="RmlC_Cupin_sf"/>
</dbReference>
<comment type="similarity">
    <text evidence="11">Belongs to the acireductone dioxygenase (ARD) family.</text>
</comment>
<comment type="subcellular location">
    <subcellularLocation>
        <location evidence="11">Cytoplasm</location>
    </subcellularLocation>
    <subcellularLocation>
        <location evidence="11">Nucleus</location>
    </subcellularLocation>
</comment>
<dbReference type="FunFam" id="2.60.120.10:FF:000099">
    <property type="entry name" value="1,2-dihydroxy-3-keto-5-methylthiopentene dioxygenase"/>
    <property type="match status" value="1"/>
</dbReference>
<comment type="catalytic activity">
    <reaction evidence="1 11">
        <text>1,2-dihydroxy-5-(methylsulfanyl)pent-1-en-3-one + O2 = 4-methylsulfanyl-2-oxobutanoate + formate + 2 H(+)</text>
        <dbReference type="Rhea" id="RHEA:24504"/>
        <dbReference type="ChEBI" id="CHEBI:15378"/>
        <dbReference type="ChEBI" id="CHEBI:15379"/>
        <dbReference type="ChEBI" id="CHEBI:15740"/>
        <dbReference type="ChEBI" id="CHEBI:16723"/>
        <dbReference type="ChEBI" id="CHEBI:49252"/>
        <dbReference type="EC" id="1.13.11.54"/>
    </reaction>
</comment>
<keyword evidence="2 11" id="KW-0963">Cytoplasm</keyword>
<comment type="cofactor">
    <cofactor evidence="11">
        <name>Fe(2+)</name>
        <dbReference type="ChEBI" id="CHEBI:29033"/>
    </cofactor>
    <cofactor evidence="11">
        <name>Ni(2+)</name>
        <dbReference type="ChEBI" id="CHEBI:49786"/>
    </cofactor>
    <text evidence="11">Binds either 1 Fe or Ni cation per monomer. Iron-binding promotes an acireductone dioxygenase reaction producing 2-keto-4-methylthiobutyrate, while nickel-binding promotes an acireductone dioxygenase reaction producing 3-(methylsulfanyl)propanoate.</text>
</comment>
<feature type="binding site" evidence="11">
    <location>
        <position position="423"/>
    </location>
    <ligand>
        <name>Fe(2+)</name>
        <dbReference type="ChEBI" id="CHEBI:29033"/>
        <note>for iron-dependent acireductone dioxygenase activity</note>
    </ligand>
</feature>
<dbReference type="InterPro" id="IPR004313">
    <property type="entry name" value="ARD"/>
</dbReference>
<dbReference type="PANTHER" id="PTHR23418">
    <property type="entry name" value="ACIREDUCTONE DIOXYGENASE"/>
    <property type="match status" value="1"/>
</dbReference>
<accession>A0A1Q3DZ59</accession>
<dbReference type="GO" id="GO:0010309">
    <property type="term" value="F:acireductone dioxygenase [iron(II)-requiring] activity"/>
    <property type="evidence" value="ECO:0007669"/>
    <property type="project" value="UniProtKB-UniRule"/>
</dbReference>
<dbReference type="GO" id="GO:0005737">
    <property type="term" value="C:cytoplasm"/>
    <property type="evidence" value="ECO:0007669"/>
    <property type="project" value="UniProtKB-SubCell"/>
</dbReference>
<dbReference type="GO" id="GO:0019509">
    <property type="term" value="P:L-methionine salvage from methylthioadenosine"/>
    <property type="evidence" value="ECO:0007669"/>
    <property type="project" value="UniProtKB-UniRule"/>
</dbReference>
<reference evidence="13 14" key="1">
    <citation type="submission" date="2016-08" db="EMBL/GenBank/DDBJ databases">
        <authorList>
            <consortium name="Lentinula edodes genome sequencing consortium"/>
            <person name="Sakamoto Y."/>
            <person name="Nakade K."/>
            <person name="Sato S."/>
            <person name="Yoshida Y."/>
            <person name="Miyazaki K."/>
            <person name="Natsume S."/>
            <person name="Konno N."/>
        </authorList>
    </citation>
    <scope>NUCLEOTIDE SEQUENCE [LARGE SCALE GENOMIC DNA]</scope>
    <source>
        <strain evidence="13 14">NBRC 111202</strain>
    </source>
</reference>
<evidence type="ECO:0000256" key="2">
    <source>
        <dbReference type="ARBA" id="ARBA00022490"/>
    </source>
</evidence>
<organism evidence="13 14">
    <name type="scientific">Lentinula edodes</name>
    <name type="common">Shiitake mushroom</name>
    <name type="synonym">Lentinus edodes</name>
    <dbReference type="NCBI Taxonomy" id="5353"/>
    <lineage>
        <taxon>Eukaryota</taxon>
        <taxon>Fungi</taxon>
        <taxon>Dikarya</taxon>
        <taxon>Basidiomycota</taxon>
        <taxon>Agaricomycotina</taxon>
        <taxon>Agaricomycetes</taxon>
        <taxon>Agaricomycetidae</taxon>
        <taxon>Agaricales</taxon>
        <taxon>Marasmiineae</taxon>
        <taxon>Omphalotaceae</taxon>
        <taxon>Lentinula</taxon>
    </lineage>
</organism>
<dbReference type="AlphaFoldDB" id="A0A1Q3DZ59"/>
<dbReference type="GO" id="GO:0005506">
    <property type="term" value="F:iron ion binding"/>
    <property type="evidence" value="ECO:0007669"/>
    <property type="project" value="UniProtKB-UniRule"/>
</dbReference>
<evidence type="ECO:0000256" key="7">
    <source>
        <dbReference type="ARBA" id="ARBA00023002"/>
    </source>
</evidence>
<evidence type="ECO:0000256" key="4">
    <source>
        <dbReference type="ARBA" id="ARBA00022605"/>
    </source>
</evidence>
<feature type="binding site" evidence="11">
    <location>
        <position position="463"/>
    </location>
    <ligand>
        <name>Ni(2+)</name>
        <dbReference type="ChEBI" id="CHEBI:49786"/>
        <note>for nickel-dependent acireductone dioxygenase activity</note>
    </ligand>
</feature>
<comment type="caution">
    <text evidence="13">The sequence shown here is derived from an EMBL/GenBank/DDBJ whole genome shotgun (WGS) entry which is preliminary data.</text>
</comment>
<feature type="binding site" evidence="11">
    <location>
        <position position="463"/>
    </location>
    <ligand>
        <name>Fe(2+)</name>
        <dbReference type="ChEBI" id="CHEBI:29033"/>
        <note>for iron-dependent acireductone dioxygenase activity</note>
    </ligand>
</feature>
<dbReference type="Gene3D" id="2.60.120.10">
    <property type="entry name" value="Jelly Rolls"/>
    <property type="match status" value="1"/>
</dbReference>
<evidence type="ECO:0000256" key="9">
    <source>
        <dbReference type="ARBA" id="ARBA00023167"/>
    </source>
</evidence>
<keyword evidence="8 11" id="KW-0408">Iron</keyword>
<comment type="pathway">
    <text evidence="11">Amino-acid biosynthesis; L-methionine biosynthesis via salvage pathway; L-methionine from S-methyl-5-thio-alpha-D-ribose 1-phosphate: step 5/6.</text>
</comment>
<feature type="region of interest" description="Disordered" evidence="12">
    <location>
        <begin position="90"/>
        <end position="128"/>
    </location>
</feature>
<comment type="catalytic activity">
    <reaction evidence="11">
        <text>1,2-dihydroxy-5-(methylsulfanyl)pent-1-en-3-one + O2 = 3-(methylsulfanyl)propanoate + CO + formate + 2 H(+)</text>
        <dbReference type="Rhea" id="RHEA:14161"/>
        <dbReference type="ChEBI" id="CHEBI:15378"/>
        <dbReference type="ChEBI" id="CHEBI:15379"/>
        <dbReference type="ChEBI" id="CHEBI:15740"/>
        <dbReference type="ChEBI" id="CHEBI:17245"/>
        <dbReference type="ChEBI" id="CHEBI:49016"/>
        <dbReference type="ChEBI" id="CHEBI:49252"/>
        <dbReference type="EC" id="1.13.11.53"/>
    </reaction>
</comment>
<evidence type="ECO:0000313" key="14">
    <source>
        <dbReference type="Proteomes" id="UP000188533"/>
    </source>
</evidence>
<evidence type="ECO:0000256" key="5">
    <source>
        <dbReference type="ARBA" id="ARBA00022723"/>
    </source>
</evidence>
<feature type="binding site" evidence="11">
    <location>
        <position position="417"/>
    </location>
    <ligand>
        <name>Ni(2+)</name>
        <dbReference type="ChEBI" id="CHEBI:49786"/>
        <note>for nickel-dependent acireductone dioxygenase activity</note>
    </ligand>
</feature>
<dbReference type="Proteomes" id="UP000188533">
    <property type="component" value="Unassembled WGS sequence"/>
</dbReference>
<evidence type="ECO:0000256" key="1">
    <source>
        <dbReference type="ARBA" id="ARBA00000428"/>
    </source>
</evidence>
<evidence type="ECO:0000256" key="12">
    <source>
        <dbReference type="SAM" id="MobiDB-lite"/>
    </source>
</evidence>
<dbReference type="GO" id="GO:0010308">
    <property type="term" value="F:acireductone dioxygenase (Ni2+-requiring) activity"/>
    <property type="evidence" value="ECO:0007669"/>
    <property type="project" value="UniProtKB-UniRule"/>
</dbReference>
<dbReference type="HAMAP" id="MF_03154">
    <property type="entry name" value="Salvage_MtnD_euk"/>
    <property type="match status" value="1"/>
</dbReference>
<dbReference type="Pfam" id="PF03079">
    <property type="entry name" value="ARD"/>
    <property type="match status" value="1"/>
</dbReference>
<dbReference type="InterPro" id="IPR027496">
    <property type="entry name" value="ARD_euk"/>
</dbReference>
<keyword evidence="6 11" id="KW-0223">Dioxygenase</keyword>
<feature type="compositionally biased region" description="Polar residues" evidence="12">
    <location>
        <begin position="94"/>
        <end position="114"/>
    </location>
</feature>
<protein>
    <recommendedName>
        <fullName evidence="11">Acireductone dioxygenase</fullName>
    </recommendedName>
    <alternativeName>
        <fullName evidence="11">Acireductone dioxygenase (Fe(2+)-requiring)</fullName>
        <shortName evidence="11">ARD'</shortName>
        <shortName evidence="11">Fe-ARD</shortName>
        <ecNumber evidence="11">1.13.11.54</ecNumber>
    </alternativeName>
    <alternativeName>
        <fullName evidence="11">Acireductone dioxygenase (Ni(2+)-requiring)</fullName>
        <shortName evidence="11">ARD</shortName>
        <shortName evidence="11">Ni-ARD</shortName>
        <ecNumber evidence="11">1.13.11.53</ecNumber>
    </alternativeName>
</protein>
<dbReference type="GO" id="GO:0016151">
    <property type="term" value="F:nickel cation binding"/>
    <property type="evidence" value="ECO:0007669"/>
    <property type="project" value="UniProtKB-UniRule"/>
</dbReference>
<comment type="function">
    <text evidence="11">Catalyzes 2 different reactions between oxygen and the acireductone 1,2-dihydroxy-3-keto-5-methylthiopentene (DHK-MTPene) depending upon the metal bound in the active site. Fe-containing acireductone dioxygenase (Fe-ARD) produces formate and 2-keto-4-methylthiobutyrate (KMTB), the alpha-ketoacid precursor of methionine in the methionine recycle pathway. Ni-containing acireductone dioxygenase (Ni-ARD) produces methylthiopropionate, carbon monoxide and formate, and does not lie on the methionine recycle pathway.</text>
</comment>
<feature type="region of interest" description="Disordered" evidence="12">
    <location>
        <begin position="245"/>
        <end position="264"/>
    </location>
</feature>
<keyword evidence="9 11" id="KW-0486">Methionine biosynthesis</keyword>
<dbReference type="EMBL" id="BDGU01000029">
    <property type="protein sequence ID" value="GAW00272.1"/>
    <property type="molecule type" value="Genomic_DNA"/>
</dbReference>
<dbReference type="UniPathway" id="UPA00904">
    <property type="reaction ID" value="UER00878"/>
</dbReference>
<feature type="binding site" evidence="11">
    <location>
        <position position="419"/>
    </location>
    <ligand>
        <name>Ni(2+)</name>
        <dbReference type="ChEBI" id="CHEBI:49786"/>
        <note>for nickel-dependent acireductone dioxygenase activity</note>
    </ligand>
</feature>
<dbReference type="EC" id="1.13.11.54" evidence="11"/>
<proteinExistence type="inferred from homology"/>
<feature type="binding site" evidence="11">
    <location>
        <position position="419"/>
    </location>
    <ligand>
        <name>Fe(2+)</name>
        <dbReference type="ChEBI" id="CHEBI:29033"/>
        <note>for iron-dependent acireductone dioxygenase activity</note>
    </ligand>
</feature>
<reference evidence="13 14" key="2">
    <citation type="submission" date="2017-02" db="EMBL/GenBank/DDBJ databases">
        <title>A genome survey and senescence transcriptome analysis in Lentinula edodes.</title>
        <authorList>
            <person name="Sakamoto Y."/>
            <person name="Nakade K."/>
            <person name="Sato S."/>
            <person name="Yoshida Y."/>
            <person name="Miyazaki K."/>
            <person name="Natsume S."/>
            <person name="Konno N."/>
        </authorList>
    </citation>
    <scope>NUCLEOTIDE SEQUENCE [LARGE SCALE GENOMIC DNA]</scope>
    <source>
        <strain evidence="13 14">NBRC 111202</strain>
    </source>
</reference>
<keyword evidence="5 11" id="KW-0479">Metal-binding</keyword>
<dbReference type="SUPFAM" id="SSF51182">
    <property type="entry name" value="RmlC-like cupins"/>
    <property type="match status" value="1"/>
</dbReference>
<dbReference type="PANTHER" id="PTHR23418:SF0">
    <property type="entry name" value="ACIREDUCTONE DIOXYGENASE"/>
    <property type="match status" value="1"/>
</dbReference>
<dbReference type="InterPro" id="IPR014710">
    <property type="entry name" value="RmlC-like_jellyroll"/>
</dbReference>
<dbReference type="CDD" id="cd02232">
    <property type="entry name" value="cupin_ARD"/>
    <property type="match status" value="1"/>
</dbReference>
<evidence type="ECO:0000256" key="11">
    <source>
        <dbReference type="HAMAP-Rule" id="MF_03154"/>
    </source>
</evidence>
<keyword evidence="10 11" id="KW-0539">Nucleus</keyword>
<evidence type="ECO:0000313" key="13">
    <source>
        <dbReference type="EMBL" id="GAW00272.1"/>
    </source>
</evidence>
<evidence type="ECO:0000256" key="6">
    <source>
        <dbReference type="ARBA" id="ARBA00022964"/>
    </source>
</evidence>
<name>A0A1Q3DZ59_LENED</name>
<sequence length="511" mass="56987">MPDQIQSLGQNACDKAADSMEGKRFFLATYFSARKARALAKKYRRVVKRNSTSLELQLASEGYSFVQIRNLKLEGLNTALKNARKDYLEKQENTVDPSTIPSKSTGQPSANLKSVASPGLDESYHTPTTPVTKPSMIYDASTATAVVYQEATVENPVLIAPAEMFCCEGATLPKGAAIVVLHGTSFQPKLSVSDDEPIKLALKPNNTSEQGPDLKAEIQKNIDDDEKQRLISLARNLVQVELRQAQSAAETDSHGSDNTDSNFSSSQECMEDFKAFLQVALGQDVFTCVQAVDLLMVKDFDMSQTTTTIYWLIIGSIASSSLSASTEHAMHAYYFDNQPGDQRLPHHDLEPSSSVDVETLKRIKVESWNIPVEKGYEEKLDSIAKERAYKNRDVITLSKEILGEDFEEKIQVFYKEHIHEDEEIRYILSGGGFFDVRQAPTNAWIRLAVSPGDLLIIPAGIYHRFTVNEGNMAQVIRLFKDEPRWTAIYRGEESDANPHRIEYLKSIAVDA</sequence>
<evidence type="ECO:0000256" key="10">
    <source>
        <dbReference type="ARBA" id="ARBA00023242"/>
    </source>
</evidence>
<dbReference type="STRING" id="5353.A0A1Q3DZ59"/>
<dbReference type="GO" id="GO:0005634">
    <property type="term" value="C:nucleus"/>
    <property type="evidence" value="ECO:0007669"/>
    <property type="project" value="UniProtKB-SubCell"/>
</dbReference>